<evidence type="ECO:0000256" key="3">
    <source>
        <dbReference type="ARBA" id="ARBA00023125"/>
    </source>
</evidence>
<evidence type="ECO:0000313" key="8">
    <source>
        <dbReference type="EMBL" id="BCX69570.1"/>
    </source>
</evidence>
<feature type="domain" description="Response regulatory" evidence="7">
    <location>
        <begin position="3"/>
        <end position="118"/>
    </location>
</feature>
<dbReference type="CDD" id="cd06170">
    <property type="entry name" value="LuxR_C_like"/>
    <property type="match status" value="1"/>
</dbReference>
<dbReference type="PROSITE" id="PS50110">
    <property type="entry name" value="RESPONSE_REGULATORY"/>
    <property type="match status" value="1"/>
</dbReference>
<dbReference type="Proteomes" id="UP000218595">
    <property type="component" value="Chromosome"/>
</dbReference>
<evidence type="ECO:0000256" key="2">
    <source>
        <dbReference type="ARBA" id="ARBA00023015"/>
    </source>
</evidence>
<dbReference type="PANTHER" id="PTHR43214:SF41">
    <property type="entry name" value="NITRATE_NITRITE RESPONSE REGULATOR PROTEIN NARP"/>
    <property type="match status" value="1"/>
</dbReference>
<dbReference type="InterPro" id="IPR001789">
    <property type="entry name" value="Sig_transdc_resp-reg_receiver"/>
</dbReference>
<sequence>MKRVLIADDHPVIRGALKIVLRQEGYKHILEAGTGNEVLPMIRQHEPDLVVLDLNMPCLDGLEVLARIQASEVRCRIVVFTSQEAEHFQDRCMRAGASAYVAKTNDLEHLQKAVHAVMGGYTYFARLPSSSVSMSIMQRTEKQMIDNLSDRELTIFQQLARGMSNKAIAEALHLSHKTVSTYKTRLIEKLNVESLVHLRDLALRNHLI</sequence>
<dbReference type="PRINTS" id="PR00038">
    <property type="entry name" value="HTHLUXR"/>
</dbReference>
<evidence type="ECO:0000256" key="5">
    <source>
        <dbReference type="PROSITE-ProRule" id="PRU00169"/>
    </source>
</evidence>
<dbReference type="SMART" id="SM00448">
    <property type="entry name" value="REC"/>
    <property type="match status" value="1"/>
</dbReference>
<keyword evidence="3" id="KW-0238">DNA-binding</keyword>
<keyword evidence="2" id="KW-0805">Transcription regulation</keyword>
<organism evidence="8 9">
    <name type="scientific">Pseudomonas izuensis</name>
    <dbReference type="NCBI Taxonomy" id="2684212"/>
    <lineage>
        <taxon>Bacteria</taxon>
        <taxon>Pseudomonadati</taxon>
        <taxon>Pseudomonadota</taxon>
        <taxon>Gammaproteobacteria</taxon>
        <taxon>Pseudomonadales</taxon>
        <taxon>Pseudomonadaceae</taxon>
        <taxon>Pseudomonas</taxon>
    </lineage>
</organism>
<feature type="domain" description="HTH luxR-type" evidence="6">
    <location>
        <begin position="141"/>
        <end position="206"/>
    </location>
</feature>
<evidence type="ECO:0000256" key="1">
    <source>
        <dbReference type="ARBA" id="ARBA00022553"/>
    </source>
</evidence>
<proteinExistence type="predicted"/>
<keyword evidence="4" id="KW-0804">Transcription</keyword>
<dbReference type="InterPro" id="IPR000792">
    <property type="entry name" value="Tscrpt_reg_LuxR_C"/>
</dbReference>
<accession>A0ABM7RUW2</accession>
<dbReference type="SMART" id="SM00421">
    <property type="entry name" value="HTH_LUXR"/>
    <property type="match status" value="1"/>
</dbReference>
<dbReference type="InterPro" id="IPR016032">
    <property type="entry name" value="Sig_transdc_resp-reg_C-effctor"/>
</dbReference>
<dbReference type="Gene3D" id="1.10.10.10">
    <property type="entry name" value="Winged helix-like DNA-binding domain superfamily/Winged helix DNA-binding domain"/>
    <property type="match status" value="1"/>
</dbReference>
<dbReference type="PROSITE" id="PS00622">
    <property type="entry name" value="HTH_LUXR_1"/>
    <property type="match status" value="1"/>
</dbReference>
<dbReference type="Pfam" id="PF00072">
    <property type="entry name" value="Response_reg"/>
    <property type="match status" value="1"/>
</dbReference>
<keyword evidence="1 5" id="KW-0597">Phosphoprotein</keyword>
<name>A0ABM7RUW2_9PSED</name>
<feature type="modified residue" description="4-aspartylphosphate" evidence="5">
    <location>
        <position position="53"/>
    </location>
</feature>
<evidence type="ECO:0000313" key="9">
    <source>
        <dbReference type="Proteomes" id="UP000218595"/>
    </source>
</evidence>
<dbReference type="SUPFAM" id="SSF52172">
    <property type="entry name" value="CheY-like"/>
    <property type="match status" value="1"/>
</dbReference>
<keyword evidence="9" id="KW-1185">Reference proteome</keyword>
<dbReference type="InterPro" id="IPR036388">
    <property type="entry name" value="WH-like_DNA-bd_sf"/>
</dbReference>
<dbReference type="InterPro" id="IPR039420">
    <property type="entry name" value="WalR-like"/>
</dbReference>
<dbReference type="InterPro" id="IPR058245">
    <property type="entry name" value="NreC/VraR/RcsB-like_REC"/>
</dbReference>
<dbReference type="EMBL" id="AP017423">
    <property type="protein sequence ID" value="BCX69570.1"/>
    <property type="molecule type" value="Genomic_DNA"/>
</dbReference>
<dbReference type="CDD" id="cd17535">
    <property type="entry name" value="REC_NarL-like"/>
    <property type="match status" value="1"/>
</dbReference>
<dbReference type="InterPro" id="IPR011006">
    <property type="entry name" value="CheY-like_superfamily"/>
</dbReference>
<reference evidence="8 9" key="1">
    <citation type="submission" date="2016-04" db="EMBL/GenBank/DDBJ databases">
        <title>Complete genome sequence of Pseudomonas sp. LAB-08 isolated from TCE contaminated aquifer soil.</title>
        <authorList>
            <person name="Dohra H."/>
            <person name="Suzuki K."/>
            <person name="Fatma A."/>
            <person name="Inuzuka Y."/>
            <person name="Honjo M."/>
            <person name="Tashiro Y."/>
            <person name="Futamata H."/>
        </authorList>
    </citation>
    <scope>NUCLEOTIDE SEQUENCE [LARGE SCALE GENOMIC DNA]</scope>
    <source>
        <strain evidence="8 9">LAB-08</strain>
    </source>
</reference>
<dbReference type="RefSeq" id="WP_096509881.1">
    <property type="nucleotide sequence ID" value="NZ_AP017423.2"/>
</dbReference>
<dbReference type="Gene3D" id="3.40.50.2300">
    <property type="match status" value="1"/>
</dbReference>
<dbReference type="SUPFAM" id="SSF46894">
    <property type="entry name" value="C-terminal effector domain of the bipartite response regulators"/>
    <property type="match status" value="1"/>
</dbReference>
<gene>
    <name evidence="8" type="ORF">LAB08_R42170</name>
</gene>
<protein>
    <submittedName>
        <fullName evidence="8">Response regulator transcription factor</fullName>
    </submittedName>
</protein>
<evidence type="ECO:0000256" key="4">
    <source>
        <dbReference type="ARBA" id="ARBA00023163"/>
    </source>
</evidence>
<evidence type="ECO:0000259" key="7">
    <source>
        <dbReference type="PROSITE" id="PS50110"/>
    </source>
</evidence>
<evidence type="ECO:0000259" key="6">
    <source>
        <dbReference type="PROSITE" id="PS50043"/>
    </source>
</evidence>
<dbReference type="PANTHER" id="PTHR43214">
    <property type="entry name" value="TWO-COMPONENT RESPONSE REGULATOR"/>
    <property type="match status" value="1"/>
</dbReference>
<dbReference type="Pfam" id="PF00196">
    <property type="entry name" value="GerE"/>
    <property type="match status" value="1"/>
</dbReference>
<dbReference type="PROSITE" id="PS50043">
    <property type="entry name" value="HTH_LUXR_2"/>
    <property type="match status" value="1"/>
</dbReference>